<name>A0A410T5N4_9CAUD</name>
<dbReference type="Proteomes" id="UP000289169">
    <property type="component" value="Segment"/>
</dbReference>
<organism evidence="1 2">
    <name type="scientific">Acinetobacter phage Henu6</name>
    <dbReference type="NCBI Taxonomy" id="2500136"/>
    <lineage>
        <taxon>Viruses</taxon>
        <taxon>Duplodnaviria</taxon>
        <taxon>Heunggongvirae</taxon>
        <taxon>Uroviricota</taxon>
        <taxon>Caudoviricetes</taxon>
        <taxon>Pantevenvirales</taxon>
        <taxon>Straboviridae</taxon>
        <taxon>Twarogvirinae</taxon>
        <taxon>Zedzedvirus</taxon>
        <taxon>Zedzedvirus zz1</taxon>
    </lineage>
</organism>
<dbReference type="EMBL" id="MK240351">
    <property type="protein sequence ID" value="QAU04048.1"/>
    <property type="molecule type" value="Genomic_DNA"/>
</dbReference>
<reference evidence="1 2" key="1">
    <citation type="submission" date="2018-11" db="EMBL/GenBank/DDBJ databases">
        <authorList>
            <person name="Teng T."/>
        </authorList>
    </citation>
    <scope>NUCLEOTIDE SEQUENCE [LARGE SCALE GENOMIC DNA]</scope>
</reference>
<accession>A0A410T5N4</accession>
<evidence type="ECO:0000313" key="2">
    <source>
        <dbReference type="Proteomes" id="UP000289169"/>
    </source>
</evidence>
<sequence length="209" mass="24972">MRINMNTLRELILDAGVYNPEKFTHIALLNIVGLGWMRLDNYKDGQIFELDYKYNLTDIITINVRANVKLKPGTTWLDLIFGDEFTNEHRWLESYYVDEHPHDGRQMLVLKGVNAKVVLHERYERPELTPYFRDCKFLLGAEILVDYPDGQRRRYVHNIKYDYQLNAPYIVDNMGAEHWLNVPQYYVDEETLVDYRTYVRRLYGTILKL</sequence>
<gene>
    <name evidence="1" type="ORF">Henu6_gp67</name>
</gene>
<proteinExistence type="predicted"/>
<evidence type="ECO:0000313" key="1">
    <source>
        <dbReference type="EMBL" id="QAU04048.1"/>
    </source>
</evidence>
<protein>
    <submittedName>
        <fullName evidence="1">Uncharacterized protein</fullName>
    </submittedName>
</protein>